<comment type="caution">
    <text evidence="2">The sequence shown here is derived from an EMBL/GenBank/DDBJ whole genome shotgun (WGS) entry which is preliminary data.</text>
</comment>
<feature type="region of interest" description="Disordered" evidence="1">
    <location>
        <begin position="1232"/>
        <end position="1347"/>
    </location>
</feature>
<feature type="compositionally biased region" description="Basic and acidic residues" evidence="1">
    <location>
        <begin position="168"/>
        <end position="184"/>
    </location>
</feature>
<feature type="compositionally biased region" description="Basic and acidic residues" evidence="1">
    <location>
        <begin position="899"/>
        <end position="914"/>
    </location>
</feature>
<feature type="compositionally biased region" description="Polar residues" evidence="1">
    <location>
        <begin position="1078"/>
        <end position="1092"/>
    </location>
</feature>
<feature type="region of interest" description="Disordered" evidence="1">
    <location>
        <begin position="876"/>
        <end position="948"/>
    </location>
</feature>
<proteinExistence type="predicted"/>
<dbReference type="Proteomes" id="UP000287033">
    <property type="component" value="Unassembled WGS sequence"/>
</dbReference>
<feature type="compositionally biased region" description="Basic and acidic residues" evidence="1">
    <location>
        <begin position="130"/>
        <end position="143"/>
    </location>
</feature>
<feature type="compositionally biased region" description="Basic and acidic residues" evidence="1">
    <location>
        <begin position="876"/>
        <end position="887"/>
    </location>
</feature>
<feature type="compositionally biased region" description="Basic and acidic residues" evidence="1">
    <location>
        <begin position="1242"/>
        <end position="1253"/>
    </location>
</feature>
<feature type="compositionally biased region" description="Basic and acidic residues" evidence="1">
    <location>
        <begin position="1321"/>
        <end position="1336"/>
    </location>
</feature>
<reference evidence="2 3" key="1">
    <citation type="journal article" date="2018" name="Nat. Ecol. Evol.">
        <title>Shark genomes provide insights into elasmobranch evolution and the origin of vertebrates.</title>
        <authorList>
            <person name="Hara Y"/>
            <person name="Yamaguchi K"/>
            <person name="Onimaru K"/>
            <person name="Kadota M"/>
            <person name="Koyanagi M"/>
            <person name="Keeley SD"/>
            <person name="Tatsumi K"/>
            <person name="Tanaka K"/>
            <person name="Motone F"/>
            <person name="Kageyama Y"/>
            <person name="Nozu R"/>
            <person name="Adachi N"/>
            <person name="Nishimura O"/>
            <person name="Nakagawa R"/>
            <person name="Tanegashima C"/>
            <person name="Kiyatake I"/>
            <person name="Matsumoto R"/>
            <person name="Murakumo K"/>
            <person name="Nishida K"/>
            <person name="Terakita A"/>
            <person name="Kuratani S"/>
            <person name="Sato K"/>
            <person name="Hyodo S Kuraku.S."/>
        </authorList>
    </citation>
    <scope>NUCLEOTIDE SEQUENCE [LARGE SCALE GENOMIC DNA]</scope>
</reference>
<feature type="compositionally biased region" description="Basic and acidic residues" evidence="1">
    <location>
        <begin position="1506"/>
        <end position="1527"/>
    </location>
</feature>
<evidence type="ECO:0000313" key="3">
    <source>
        <dbReference type="Proteomes" id="UP000287033"/>
    </source>
</evidence>
<feature type="compositionally biased region" description="Polar residues" evidence="1">
    <location>
        <begin position="487"/>
        <end position="502"/>
    </location>
</feature>
<feature type="compositionally biased region" description="Basic residues" evidence="1">
    <location>
        <begin position="1265"/>
        <end position="1274"/>
    </location>
</feature>
<feature type="region of interest" description="Disordered" evidence="1">
    <location>
        <begin position="231"/>
        <end position="268"/>
    </location>
</feature>
<feature type="region of interest" description="Disordered" evidence="1">
    <location>
        <begin position="1384"/>
        <end position="1416"/>
    </location>
</feature>
<feature type="compositionally biased region" description="Low complexity" evidence="1">
    <location>
        <begin position="16"/>
        <end position="27"/>
    </location>
</feature>
<feature type="compositionally biased region" description="Polar residues" evidence="1">
    <location>
        <begin position="437"/>
        <end position="467"/>
    </location>
</feature>
<accession>A0A401SDT9</accession>
<organism evidence="2 3">
    <name type="scientific">Chiloscyllium punctatum</name>
    <name type="common">Brownbanded bambooshark</name>
    <name type="synonym">Hemiscyllium punctatum</name>
    <dbReference type="NCBI Taxonomy" id="137246"/>
    <lineage>
        <taxon>Eukaryota</taxon>
        <taxon>Metazoa</taxon>
        <taxon>Chordata</taxon>
        <taxon>Craniata</taxon>
        <taxon>Vertebrata</taxon>
        <taxon>Chondrichthyes</taxon>
        <taxon>Elasmobranchii</taxon>
        <taxon>Galeomorphii</taxon>
        <taxon>Galeoidea</taxon>
        <taxon>Orectolobiformes</taxon>
        <taxon>Hemiscylliidae</taxon>
        <taxon>Chiloscyllium</taxon>
    </lineage>
</organism>
<feature type="region of interest" description="Disordered" evidence="1">
    <location>
        <begin position="1078"/>
        <end position="1103"/>
    </location>
</feature>
<feature type="compositionally biased region" description="Basic and acidic residues" evidence="1">
    <location>
        <begin position="468"/>
        <end position="485"/>
    </location>
</feature>
<gene>
    <name evidence="2" type="ORF">chiPu_0006954</name>
</gene>
<sequence>MPNLTSTATPKTNNMAVSSSTATSNSEKSAEEKSECSETKPTTVVILETSVQKLKSKKSSDRINDAEMCRDSSQDQDSQGTPQSFKVSKSSIRSRKYSPSATQGFDTPKPASLSRATSLGCLGKWDQVTEEGKDRMDKEKDSTENPSSPRLHLKKPGPISTWLPETTDDQKSDSTIKQDEKPFSVEKPWLKKPRPLSMDLTARFETSAHKRNSPPSVDMKENVPIIKANSAVSSDTSHCAGVEQEESATVAEKCQASASPNDHEDKANSCTLLAKNKFDKSPKMDMSEKNIKALPLCDRNSKEKITSVERKITWESDPTDITVGQEKEEKEGKIFTTSLNTEKEKLEPDHEQFTTWQDKELNKECSDLKQTSKDEISPLGSDDRGSRENKISGGIIKRCINLLLDSAGGNTAKTDCLQSTTEIEKIDVPVRQRIQNFTSENNESKQDILQGSQRQSFKPRPLSSNITKRFESRVVGDEGHHEKQMDMTASSSPEHSILQNPQEHGGRESLGKAIEDQTDERKNEEHLMDTATEFRWSRRQSVKKVSQAFDNLATGETHSQKMSRRNTFNRKDKVMERQINDSSESASITSMPKVGTTSMDTDLCIKTVRVSVLENEIQRHKVPEGLHSEEPIQSFNKSKRLDQVAQPELKNYTTLKITSEVMCNDTETNKTKLFELEATALGEQRKTHFKSGEENISRFSVNAPPSSKVAAKTISGLLLPTAKIDAWQDTNEKAVSALPSTTEGKVTTHRTRKSHSVMSQTKLEGDVSGARGYWNRTLPAENSSTLEIPPTAPNSETKVAEALNTIQHQSSPIELRTTGVDSDKGGKKNIKKIQHNSHQNTEPVLLSKDSFTEFGLKKDNEATNQEYLSSAGSVDVKDAKDRNDVKGCKGARKLQQDGGTKEFSGKVHLKEGRDKRKKKMYLEPNPKSSPSDHISDCSPGPSYSKHRYTSELLPVPDSQLVDRVKDVSPEENLKSHPKSFAPDKPKTTLLTDAFLDMPWTNGESNSSKTSHVTASTKDPKIAEFEKLRKNKVTSRRSRHTILDLDSLMAEWGKEMTKSENEESRFSLCHDKKYNDHSSPLVNSPYVSSPYDEQSSKKMTKSINQDTEILSSSDKNKDIAEMLNKKHPQRNSVLDIDALMVQYRNRKPVDLAQESGFSKRNEGKSPIVKIQKSLSFTSREAKTYKKTDRITDHCDEEIKKDVYDGMPANVKRPSKDERWKSTPSLVYNEYDKLENSDLGSNDQKSEGKRIHEVDTLTSTPVSLNRWPKHDKKKSRSSSTYIKHGEMEQAEALTDGLKSDSREKGKLRERDQSGPKPRHRKNRSEERKLEITPIEKEGLPQVFDGNNSESKTGILDYLTRSKRLAHNSPHHILEKEKYVEMSVDDELGPTVGNRPAVRKGDSEQKSPQAKNEFSKDRKQLVPEHMMSRLLESCEQMQKAVDSLIMNQEGTSKFRGHEGKKSYSTGETRSRVSETVGSDSVEKEHPPAPPSKTQRRIGDVTQLTTKTRKQNEKKLYSRHSAHQETNQDPKVVHQSVCRTTDAAECSEIIAF</sequence>
<feature type="compositionally biased region" description="Polar residues" evidence="1">
    <location>
        <begin position="1459"/>
        <end position="1475"/>
    </location>
</feature>
<feature type="compositionally biased region" description="Basic and acidic residues" evidence="1">
    <location>
        <begin position="1295"/>
        <end position="1311"/>
    </location>
</feature>
<feature type="compositionally biased region" description="Polar residues" evidence="1">
    <location>
        <begin position="1"/>
        <end position="15"/>
    </location>
</feature>
<feature type="region of interest" description="Disordered" evidence="1">
    <location>
        <begin position="437"/>
        <end position="509"/>
    </location>
</feature>
<feature type="region of interest" description="Disordered" evidence="1">
    <location>
        <begin position="738"/>
        <end position="764"/>
    </location>
</feature>
<keyword evidence="3" id="KW-1185">Reference proteome</keyword>
<feature type="region of interest" description="Disordered" evidence="1">
    <location>
        <begin position="1"/>
        <end position="196"/>
    </location>
</feature>
<dbReference type="EMBL" id="BEZZ01000210">
    <property type="protein sequence ID" value="GCC28524.1"/>
    <property type="molecule type" value="Genomic_DNA"/>
</dbReference>
<dbReference type="OrthoDB" id="9943385at2759"/>
<evidence type="ECO:0000313" key="2">
    <source>
        <dbReference type="EMBL" id="GCC28524.1"/>
    </source>
</evidence>
<protein>
    <submittedName>
        <fullName evidence="2">Uncharacterized protein</fullName>
    </submittedName>
</protein>
<feature type="region of interest" description="Disordered" evidence="1">
    <location>
        <begin position="816"/>
        <end position="843"/>
    </location>
</feature>
<feature type="compositionally biased region" description="Basic and acidic residues" evidence="1">
    <location>
        <begin position="58"/>
        <end position="73"/>
    </location>
</feature>
<feature type="region of interest" description="Disordered" evidence="1">
    <location>
        <begin position="366"/>
        <end position="388"/>
    </location>
</feature>
<feature type="compositionally biased region" description="Basic and acidic residues" evidence="1">
    <location>
        <begin position="28"/>
        <end position="38"/>
    </location>
</feature>
<dbReference type="STRING" id="137246.A0A401SDT9"/>
<feature type="region of interest" description="Disordered" evidence="1">
    <location>
        <begin position="1446"/>
        <end position="1527"/>
    </location>
</feature>
<dbReference type="OMA" id="VERKITW"/>
<feature type="compositionally biased region" description="Polar residues" evidence="1">
    <location>
        <begin position="75"/>
        <end position="105"/>
    </location>
</feature>
<name>A0A401SDT9_CHIPU</name>
<evidence type="ECO:0000256" key="1">
    <source>
        <dbReference type="SAM" id="MobiDB-lite"/>
    </source>
</evidence>